<dbReference type="EC" id="4.1.99.3" evidence="2"/>
<dbReference type="InterPro" id="IPR036155">
    <property type="entry name" value="Crypto/Photolyase_N_sf"/>
</dbReference>
<dbReference type="STRING" id="488538.SAR116_2042"/>
<dbReference type="GO" id="GO:0003677">
    <property type="term" value="F:DNA binding"/>
    <property type="evidence" value="ECO:0007669"/>
    <property type="project" value="TreeGrafter"/>
</dbReference>
<feature type="binding site" evidence="8">
    <location>
        <begin position="235"/>
        <end position="239"/>
    </location>
    <ligand>
        <name>FAD</name>
        <dbReference type="ChEBI" id="CHEBI:57692"/>
    </ligand>
</feature>
<dbReference type="PRINTS" id="PR00147">
    <property type="entry name" value="DNAPHOTLYASE"/>
</dbReference>
<dbReference type="InterPro" id="IPR002081">
    <property type="entry name" value="Cryptochrome/DNA_photolyase_1"/>
</dbReference>
<dbReference type="GO" id="GO:0009416">
    <property type="term" value="P:response to light stimulus"/>
    <property type="evidence" value="ECO:0007669"/>
    <property type="project" value="TreeGrafter"/>
</dbReference>
<dbReference type="InterPro" id="IPR018394">
    <property type="entry name" value="DNA_photolyase_1_CS_C"/>
</dbReference>
<accession>D5BN92</accession>
<comment type="catalytic activity">
    <reaction evidence="7">
        <text>cyclobutadipyrimidine (in DNA) = 2 pyrimidine residues (in DNA).</text>
        <dbReference type="EC" id="4.1.99.3"/>
    </reaction>
</comment>
<dbReference type="Proteomes" id="UP000007460">
    <property type="component" value="Chromosome"/>
</dbReference>
<feature type="binding site" evidence="8">
    <location>
        <position position="272"/>
    </location>
    <ligand>
        <name>FAD</name>
        <dbReference type="ChEBI" id="CHEBI:57692"/>
    </ligand>
</feature>
<evidence type="ECO:0000256" key="6">
    <source>
        <dbReference type="ARBA" id="ARBA00022991"/>
    </source>
</evidence>
<dbReference type="PROSITE" id="PS00394">
    <property type="entry name" value="DNA_PHOTOLYASES_1_1"/>
    <property type="match status" value="1"/>
</dbReference>
<dbReference type="PROSITE" id="PS51645">
    <property type="entry name" value="PHR_CRY_ALPHA_BETA"/>
    <property type="match status" value="1"/>
</dbReference>
<reference evidence="12 13" key="1">
    <citation type="journal article" date="2010" name="J. Bacteriol.">
        <title>Complete genome sequence of "Candidatus Puniceispirillum marinum" IMCC1322, a representative of the SAR116 clade in the Alphaproteobacteria.</title>
        <authorList>
            <person name="Oh H.M."/>
            <person name="Kwon K.K."/>
            <person name="Kang I."/>
            <person name="Kang S.G."/>
            <person name="Lee J.H."/>
            <person name="Kim S.J."/>
            <person name="Cho J.C."/>
        </authorList>
    </citation>
    <scope>NUCLEOTIDE SEQUENCE [LARGE SCALE GENOMIC DNA]</scope>
    <source>
        <strain evidence="12 13">IMCC1322</strain>
    </source>
</reference>
<dbReference type="Gene3D" id="1.25.40.80">
    <property type="match status" value="1"/>
</dbReference>
<dbReference type="InterPro" id="IPR005101">
    <property type="entry name" value="Cryptochr/Photolyase_FAD-bd"/>
</dbReference>
<feature type="binding site" evidence="8">
    <location>
        <begin position="372"/>
        <end position="374"/>
    </location>
    <ligand>
        <name>FAD</name>
        <dbReference type="ChEBI" id="CHEBI:57692"/>
    </ligand>
</feature>
<dbReference type="Pfam" id="PF03441">
    <property type="entry name" value="FAD_binding_7"/>
    <property type="match status" value="1"/>
</dbReference>
<name>D5BN92_PUNMI</name>
<dbReference type="OrthoDB" id="9772484at2"/>
<dbReference type="Pfam" id="PF00875">
    <property type="entry name" value="DNA_photolyase"/>
    <property type="match status" value="1"/>
</dbReference>
<organism evidence="12 13">
    <name type="scientific">Puniceispirillum marinum (strain IMCC1322)</name>
    <dbReference type="NCBI Taxonomy" id="488538"/>
    <lineage>
        <taxon>Bacteria</taxon>
        <taxon>Pseudomonadati</taxon>
        <taxon>Pseudomonadota</taxon>
        <taxon>Alphaproteobacteria</taxon>
        <taxon>Candidatus Puniceispirillales</taxon>
        <taxon>Candidatus Puniceispirillaceae</taxon>
        <taxon>Candidatus Puniceispirillum</taxon>
    </lineage>
</organism>
<dbReference type="SUPFAM" id="SSF52425">
    <property type="entry name" value="Cryptochrome/photolyase, N-terminal domain"/>
    <property type="match status" value="1"/>
</dbReference>
<dbReference type="FunFam" id="1.10.579.10:FF:000003">
    <property type="entry name" value="Deoxyribodipyrimidine photo-lyase"/>
    <property type="match status" value="1"/>
</dbReference>
<dbReference type="InterPro" id="IPR036134">
    <property type="entry name" value="Crypto/Photolyase_FAD-like_sf"/>
</dbReference>
<feature type="site" description="Electron transfer via tryptophanyl radical" evidence="9">
    <location>
        <position position="359"/>
    </location>
</feature>
<evidence type="ECO:0000313" key="12">
    <source>
        <dbReference type="EMBL" id="ADE40285.1"/>
    </source>
</evidence>
<dbReference type="InterPro" id="IPR006050">
    <property type="entry name" value="DNA_photolyase_N"/>
</dbReference>
<dbReference type="PANTHER" id="PTHR11455">
    <property type="entry name" value="CRYPTOCHROME"/>
    <property type="match status" value="1"/>
</dbReference>
<dbReference type="InterPro" id="IPR014729">
    <property type="entry name" value="Rossmann-like_a/b/a_fold"/>
</dbReference>
<keyword evidence="12" id="KW-0456">Lyase</keyword>
<gene>
    <name evidence="12" type="ordered locus">SAR116_2042</name>
</gene>
<dbReference type="Gene3D" id="1.10.579.10">
    <property type="entry name" value="DNA Cyclobutane Dipyrimidine Photolyase, subunit A, domain 3"/>
    <property type="match status" value="1"/>
</dbReference>
<dbReference type="Gene3D" id="3.40.50.620">
    <property type="entry name" value="HUPs"/>
    <property type="match status" value="1"/>
</dbReference>
<evidence type="ECO:0000256" key="9">
    <source>
        <dbReference type="PIRSR" id="PIRSR602081-2"/>
    </source>
</evidence>
<protein>
    <recommendedName>
        <fullName evidence="3">Deoxyribodipyrimidine photo-lyase</fullName>
        <ecNumber evidence="2">4.1.99.3</ecNumber>
    </recommendedName>
</protein>
<evidence type="ECO:0000313" key="13">
    <source>
        <dbReference type="Proteomes" id="UP000007460"/>
    </source>
</evidence>
<evidence type="ECO:0000256" key="8">
    <source>
        <dbReference type="PIRSR" id="PIRSR602081-1"/>
    </source>
</evidence>
<dbReference type="RefSeq" id="WP_013046912.1">
    <property type="nucleotide sequence ID" value="NC_014010.1"/>
</dbReference>
<dbReference type="eggNOG" id="COG0415">
    <property type="taxonomic scope" value="Bacteria"/>
</dbReference>
<comment type="cofactor">
    <cofactor evidence="1">
        <name>(6R)-5,10-methylene-5,6,7,8-tetrahydrofolate</name>
        <dbReference type="ChEBI" id="CHEBI:15636"/>
    </cofactor>
</comment>
<feature type="site" description="Electron transfer via tryptophanyl radical" evidence="9">
    <location>
        <position position="306"/>
    </location>
</feature>
<evidence type="ECO:0000256" key="3">
    <source>
        <dbReference type="ARBA" id="ARBA00014046"/>
    </source>
</evidence>
<feature type="site" description="Electron transfer via tryptophanyl radical" evidence="9">
    <location>
        <position position="382"/>
    </location>
</feature>
<dbReference type="GO" id="GO:0071949">
    <property type="term" value="F:FAD binding"/>
    <property type="evidence" value="ECO:0007669"/>
    <property type="project" value="TreeGrafter"/>
</dbReference>
<dbReference type="HOGENOM" id="CLU_010348_2_2_5"/>
<dbReference type="GO" id="GO:0000719">
    <property type="term" value="P:photoreactive repair"/>
    <property type="evidence" value="ECO:0007669"/>
    <property type="project" value="UniProtKB-ARBA"/>
</dbReference>
<evidence type="ECO:0000256" key="7">
    <source>
        <dbReference type="ARBA" id="ARBA00033999"/>
    </source>
</evidence>
<dbReference type="AlphaFoldDB" id="D5BN92"/>
<proteinExistence type="inferred from homology"/>
<feature type="domain" description="Photolyase/cryptochrome alpha/beta" evidence="11">
    <location>
        <begin position="4"/>
        <end position="129"/>
    </location>
</feature>
<dbReference type="GO" id="GO:0003904">
    <property type="term" value="F:deoxyribodipyrimidine photo-lyase activity"/>
    <property type="evidence" value="ECO:0007669"/>
    <property type="project" value="UniProtKB-EC"/>
</dbReference>
<dbReference type="EMBL" id="CP001751">
    <property type="protein sequence ID" value="ADE40285.1"/>
    <property type="molecule type" value="Genomic_DNA"/>
</dbReference>
<evidence type="ECO:0000256" key="10">
    <source>
        <dbReference type="RuleBase" id="RU004182"/>
    </source>
</evidence>
<comment type="cofactor">
    <cofactor evidence="8">
        <name>FAD</name>
        <dbReference type="ChEBI" id="CHEBI:57692"/>
    </cofactor>
    <text evidence="8">Binds 1 FAD per subunit.</text>
</comment>
<dbReference type="SUPFAM" id="SSF48173">
    <property type="entry name" value="Cryptochrome/photolyase FAD-binding domain"/>
    <property type="match status" value="1"/>
</dbReference>
<keyword evidence="4 8" id="KW-0285">Flavoprotein</keyword>
<dbReference type="KEGG" id="apb:SAR116_2042"/>
<keyword evidence="6 10" id="KW-0157">Chromophore</keyword>
<evidence type="ECO:0000256" key="2">
    <source>
        <dbReference type="ARBA" id="ARBA00013149"/>
    </source>
</evidence>
<keyword evidence="13" id="KW-1185">Reference proteome</keyword>
<evidence type="ECO:0000256" key="5">
    <source>
        <dbReference type="ARBA" id="ARBA00022827"/>
    </source>
</evidence>
<evidence type="ECO:0000256" key="4">
    <source>
        <dbReference type="ARBA" id="ARBA00022630"/>
    </source>
</evidence>
<evidence type="ECO:0000256" key="1">
    <source>
        <dbReference type="ARBA" id="ARBA00001932"/>
    </source>
</evidence>
<dbReference type="PANTHER" id="PTHR11455:SF9">
    <property type="entry name" value="CRYPTOCHROME CIRCADIAN CLOCK 5 ISOFORM X1"/>
    <property type="match status" value="1"/>
</dbReference>
<comment type="similarity">
    <text evidence="10">Belongs to the DNA photolyase family.</text>
</comment>
<feature type="binding site" evidence="8">
    <location>
        <position position="223"/>
    </location>
    <ligand>
        <name>FAD</name>
        <dbReference type="ChEBI" id="CHEBI:57692"/>
    </ligand>
</feature>
<sequence>MASSIIIHWFRQDLRLADNPSLVAAAQAGDVLPLFILDDDNAGDHKTGAAGRSWLHHALNALNMSLDGKLCVMRGDPVDIIPKLVAKVGASGVFWNRCYEPWRIARDKMLKTNLTNNNIQVESFNGSLLWEPWTVLKGDGTPYRVFTPFYRRGCLNAAPPRLPLARPDAMQLVADPESSMSIDALNLLPDHDWGAKMASHWQIGEAAAMTRLHDFVEGGLNGYKDGRNFPARPHTSRLSAHLHWGEISPNMAWYAAIEKRDQAGFDNDIDVFLSELGWREFSHSLLYHFPHLPRQNLQPKFDSFPWQSDDNALRAWQQGKTGYPIIDAGMRELWETGYMHNRVRMIVGSFLVKNLLLHWHHGEAWFWDCLVDADLANNSAGWQWIAGCGADAAPYFRVFNPITQGTKFDADGSYTRRFVPELATLPNKYLFSPWEAPALELQAAGITLGKDYPNPIVDVKRSREAALAAFATTRVEP</sequence>
<keyword evidence="5 8" id="KW-0274">FAD</keyword>
<evidence type="ECO:0000259" key="11">
    <source>
        <dbReference type="PROSITE" id="PS51645"/>
    </source>
</evidence>